<dbReference type="GO" id="GO:0003755">
    <property type="term" value="F:peptidyl-prolyl cis-trans isomerase activity"/>
    <property type="evidence" value="ECO:0007669"/>
    <property type="project" value="UniProtKB-UniRule"/>
</dbReference>
<keyword evidence="5" id="KW-1185">Reference proteome</keyword>
<comment type="similarity">
    <text evidence="1 2">Belongs to the cyclophilin-type PPIase family.</text>
</comment>
<dbReference type="GO" id="GO:0005737">
    <property type="term" value="C:cytoplasm"/>
    <property type="evidence" value="ECO:0007669"/>
    <property type="project" value="TreeGrafter"/>
</dbReference>
<keyword evidence="2" id="KW-0413">Isomerase</keyword>
<evidence type="ECO:0000256" key="2">
    <source>
        <dbReference type="RuleBase" id="RU363019"/>
    </source>
</evidence>
<dbReference type="AlphaFoldDB" id="A0A835TEE7"/>
<reference evidence="4 5" key="1">
    <citation type="submission" date="2020-10" db="EMBL/GenBank/DDBJ databases">
        <title>Plant Genome Project.</title>
        <authorList>
            <person name="Zhang R.-G."/>
        </authorList>
    </citation>
    <scope>NUCLEOTIDE SEQUENCE [LARGE SCALE GENOMIC DNA]</scope>
    <source>
        <strain evidence="4">FAFU-HL-1</strain>
        <tissue evidence="4">Leaf</tissue>
    </source>
</reference>
<dbReference type="Pfam" id="PF00160">
    <property type="entry name" value="Pro_isomerase"/>
    <property type="match status" value="2"/>
</dbReference>
<dbReference type="GO" id="GO:0006457">
    <property type="term" value="P:protein folding"/>
    <property type="evidence" value="ECO:0007669"/>
    <property type="project" value="TreeGrafter"/>
</dbReference>
<organism evidence="4 5">
    <name type="scientific">Salix dunnii</name>
    <dbReference type="NCBI Taxonomy" id="1413687"/>
    <lineage>
        <taxon>Eukaryota</taxon>
        <taxon>Viridiplantae</taxon>
        <taxon>Streptophyta</taxon>
        <taxon>Embryophyta</taxon>
        <taxon>Tracheophyta</taxon>
        <taxon>Spermatophyta</taxon>
        <taxon>Magnoliopsida</taxon>
        <taxon>eudicotyledons</taxon>
        <taxon>Gunneridae</taxon>
        <taxon>Pentapetalae</taxon>
        <taxon>rosids</taxon>
        <taxon>fabids</taxon>
        <taxon>Malpighiales</taxon>
        <taxon>Salicaceae</taxon>
        <taxon>Saliceae</taxon>
        <taxon>Salix</taxon>
    </lineage>
</organism>
<dbReference type="GO" id="GO:0016018">
    <property type="term" value="F:cyclosporin A binding"/>
    <property type="evidence" value="ECO:0007669"/>
    <property type="project" value="TreeGrafter"/>
</dbReference>
<evidence type="ECO:0000256" key="1">
    <source>
        <dbReference type="ARBA" id="ARBA00007365"/>
    </source>
</evidence>
<comment type="catalytic activity">
    <reaction evidence="2">
        <text>[protein]-peptidylproline (omega=180) = [protein]-peptidylproline (omega=0)</text>
        <dbReference type="Rhea" id="RHEA:16237"/>
        <dbReference type="Rhea" id="RHEA-COMP:10747"/>
        <dbReference type="Rhea" id="RHEA-COMP:10748"/>
        <dbReference type="ChEBI" id="CHEBI:83833"/>
        <dbReference type="ChEBI" id="CHEBI:83834"/>
        <dbReference type="EC" id="5.2.1.8"/>
    </reaction>
</comment>
<evidence type="ECO:0000259" key="3">
    <source>
        <dbReference type="PROSITE" id="PS50072"/>
    </source>
</evidence>
<keyword evidence="2" id="KW-0697">Rotamase</keyword>
<proteinExistence type="inferred from homology"/>
<evidence type="ECO:0000313" key="5">
    <source>
        <dbReference type="Proteomes" id="UP000657918"/>
    </source>
</evidence>
<dbReference type="InterPro" id="IPR002130">
    <property type="entry name" value="Cyclophilin-type_PPIase_dom"/>
</dbReference>
<dbReference type="SUPFAM" id="SSF50891">
    <property type="entry name" value="Cyclophilin-like"/>
    <property type="match status" value="2"/>
</dbReference>
<feature type="domain" description="PPIase cyclophilin-type" evidence="3">
    <location>
        <begin position="24"/>
        <end position="255"/>
    </location>
</feature>
<protein>
    <recommendedName>
        <fullName evidence="2">Peptidyl-prolyl cis-trans isomerase</fullName>
        <shortName evidence="2">PPIase</shortName>
        <ecNumber evidence="2">5.2.1.8</ecNumber>
    </recommendedName>
</protein>
<dbReference type="PRINTS" id="PR00153">
    <property type="entry name" value="CSAPPISMRASE"/>
</dbReference>
<dbReference type="EC" id="5.2.1.8" evidence="2"/>
<comment type="function">
    <text evidence="2">PPIases accelerate the folding of proteins. It catalyzes the cis-trans isomerization of proline imidic peptide bonds in oligopeptides.</text>
</comment>
<dbReference type="PROSITE" id="PS50072">
    <property type="entry name" value="CSA_PPIASE_2"/>
    <property type="match status" value="1"/>
</dbReference>
<name>A0A835TEE7_9ROSI</name>
<comment type="caution">
    <text evidence="4">The sequence shown here is derived from an EMBL/GenBank/DDBJ whole genome shotgun (WGS) entry which is preliminary data.</text>
</comment>
<dbReference type="Proteomes" id="UP000657918">
    <property type="component" value="Unassembled WGS sequence"/>
</dbReference>
<dbReference type="PANTHER" id="PTHR11071:SF561">
    <property type="entry name" value="PEPTIDYL-PROLYL CIS-TRANS ISOMERASE D-RELATED"/>
    <property type="match status" value="1"/>
</dbReference>
<sequence>MASAGGGSVEWHLRPSNPKNPIVFFDITIGTIPAGRIKMELFADIVPKTAENFRQFCTGEYRKAGLPVGYKGCQFHRVIKDFMIQAVDNGIFSLQGDGSGCVSIYGLKLEDENFVSKHTGPGLLSMANSGPNTNGCQSSWNGNDPHSIPNARKIKHGLGFSSIALNESSQGVAYTFCCFILQLTHTALTYDYIDLNLLSLQFFITCAKCDWLDNKHVVFGRVLGDGLLVVRKIENVATGPNNRPKLPCVIAECGEM</sequence>
<dbReference type="OrthoDB" id="193499at2759"/>
<evidence type="ECO:0000313" key="4">
    <source>
        <dbReference type="EMBL" id="KAF9686356.1"/>
    </source>
</evidence>
<gene>
    <name evidence="4" type="ORF">SADUNF_Sadunf03G0150200</name>
</gene>
<dbReference type="PANTHER" id="PTHR11071">
    <property type="entry name" value="PEPTIDYL-PROLYL CIS-TRANS ISOMERASE"/>
    <property type="match status" value="1"/>
</dbReference>
<accession>A0A835TEE7</accession>
<dbReference type="InterPro" id="IPR029000">
    <property type="entry name" value="Cyclophilin-like_dom_sf"/>
</dbReference>
<dbReference type="EMBL" id="JADGMS010000003">
    <property type="protein sequence ID" value="KAF9686356.1"/>
    <property type="molecule type" value="Genomic_DNA"/>
</dbReference>
<dbReference type="Gene3D" id="2.40.100.10">
    <property type="entry name" value="Cyclophilin-like"/>
    <property type="match status" value="2"/>
</dbReference>